<dbReference type="InterPro" id="IPR036097">
    <property type="entry name" value="HisK_dim/P_sf"/>
</dbReference>
<dbReference type="Pfam" id="PF00672">
    <property type="entry name" value="HAMP"/>
    <property type="match status" value="1"/>
</dbReference>
<dbReference type="CDD" id="cd00075">
    <property type="entry name" value="HATPase"/>
    <property type="match status" value="1"/>
</dbReference>
<dbReference type="SUPFAM" id="SSF55874">
    <property type="entry name" value="ATPase domain of HSP90 chaperone/DNA topoisomerase II/histidine kinase"/>
    <property type="match status" value="1"/>
</dbReference>
<dbReference type="InterPro" id="IPR003594">
    <property type="entry name" value="HATPase_dom"/>
</dbReference>
<evidence type="ECO:0000256" key="8">
    <source>
        <dbReference type="ARBA" id="ARBA00022989"/>
    </source>
</evidence>
<proteinExistence type="predicted"/>
<evidence type="ECO:0000256" key="5">
    <source>
        <dbReference type="ARBA" id="ARBA00022679"/>
    </source>
</evidence>
<protein>
    <recommendedName>
        <fullName evidence="3">histidine kinase</fullName>
        <ecNumber evidence="3">2.7.13.3</ecNumber>
    </recommendedName>
</protein>
<keyword evidence="9" id="KW-0902">Two-component regulatory system</keyword>
<dbReference type="InterPro" id="IPR004358">
    <property type="entry name" value="Sig_transdc_His_kin-like_C"/>
</dbReference>
<dbReference type="PROSITE" id="PS50109">
    <property type="entry name" value="HIS_KIN"/>
    <property type="match status" value="1"/>
</dbReference>
<keyword evidence="15" id="KW-1185">Reference proteome</keyword>
<accession>A0ABW7A4Y5</accession>
<dbReference type="Gene3D" id="3.30.565.10">
    <property type="entry name" value="Histidine kinase-like ATPase, C-terminal domain"/>
    <property type="match status" value="1"/>
</dbReference>
<dbReference type="EMBL" id="JBICRM010000001">
    <property type="protein sequence ID" value="MFG1701636.1"/>
    <property type="molecule type" value="Genomic_DNA"/>
</dbReference>
<comment type="subcellular location">
    <subcellularLocation>
        <location evidence="2">Cell membrane</location>
    </subcellularLocation>
</comment>
<keyword evidence="5" id="KW-0808">Transferase</keyword>
<dbReference type="InterPro" id="IPR050428">
    <property type="entry name" value="TCS_sensor_his_kinase"/>
</dbReference>
<dbReference type="RefSeq" id="WP_393160616.1">
    <property type="nucleotide sequence ID" value="NZ_JBICRM010000001.1"/>
</dbReference>
<evidence type="ECO:0000256" key="3">
    <source>
        <dbReference type="ARBA" id="ARBA00012438"/>
    </source>
</evidence>
<sequence>MMTPWRRWSVRTSLTLATVVVMSVLCVAISVLILAMVHNNRNMERNRVNQGAATRVVGLLARNQLPPMIDDRSVAALQVLAPTGRIVSASPTMVGHPRMASFTPPRPQRLGRAQTVCHVPGFGDACLLVSVQRAPRPDGDWIIYAAAPASPWYVNDQLPASLLAGSVLFVAVTAISARRIVGRSLKPVDGIQAQLCKITSTDLRYRVPVPVPHDEIRDLACTVNSVLDLLETALHRERRLTANASHDLRSPITAMRTQIEEALLYPRDTDWPAVAQAVLQSLDRLQVIVTDLLQLTRIDAGETGAMTPVDLSDLVRRELARYPRAVNIDSDLQPALVYGHSLQLGRLLTNLLDNAERHASSTVTVRLDRDNDQAVLVVHDDGPGIPADQRDVVFQRFSRLDTAGNRDATASGLGLPIAREIAKHHGGTLTLEDSEHGARFVARIPLHNAQSD</sequence>
<keyword evidence="4" id="KW-0597">Phosphoprotein</keyword>
<evidence type="ECO:0000256" key="2">
    <source>
        <dbReference type="ARBA" id="ARBA00004236"/>
    </source>
</evidence>
<gene>
    <name evidence="14" type="ORF">ACFLIM_00460</name>
</gene>
<dbReference type="PRINTS" id="PR00344">
    <property type="entry name" value="BCTRLSENSOR"/>
</dbReference>
<keyword evidence="8 11" id="KW-1133">Transmembrane helix</keyword>
<comment type="caution">
    <text evidence="14">The sequence shown here is derived from an EMBL/GenBank/DDBJ whole genome shotgun (WGS) entry which is preliminary data.</text>
</comment>
<dbReference type="InterPro" id="IPR003660">
    <property type="entry name" value="HAMP_dom"/>
</dbReference>
<evidence type="ECO:0000256" key="6">
    <source>
        <dbReference type="ARBA" id="ARBA00022692"/>
    </source>
</evidence>
<name>A0ABW7A4Y5_9ACTN</name>
<dbReference type="SMART" id="SM00387">
    <property type="entry name" value="HATPase_c"/>
    <property type="match status" value="1"/>
</dbReference>
<evidence type="ECO:0000256" key="7">
    <source>
        <dbReference type="ARBA" id="ARBA00022777"/>
    </source>
</evidence>
<evidence type="ECO:0000256" key="10">
    <source>
        <dbReference type="ARBA" id="ARBA00023136"/>
    </source>
</evidence>
<keyword evidence="6 11" id="KW-0812">Transmembrane</keyword>
<dbReference type="Pfam" id="PF00512">
    <property type="entry name" value="HisKA"/>
    <property type="match status" value="1"/>
</dbReference>
<feature type="domain" description="HAMP" evidence="13">
    <location>
        <begin position="182"/>
        <end position="235"/>
    </location>
</feature>
<evidence type="ECO:0000256" key="1">
    <source>
        <dbReference type="ARBA" id="ARBA00000085"/>
    </source>
</evidence>
<dbReference type="InterPro" id="IPR036890">
    <property type="entry name" value="HATPase_C_sf"/>
</dbReference>
<keyword evidence="7 14" id="KW-0418">Kinase</keyword>
<reference evidence="14 15" key="1">
    <citation type="submission" date="2024-10" db="EMBL/GenBank/DDBJ databases">
        <authorList>
            <person name="Topkara A.R."/>
            <person name="Saygin H."/>
        </authorList>
    </citation>
    <scope>NUCLEOTIDE SEQUENCE [LARGE SCALE GENOMIC DNA]</scope>
    <source>
        <strain evidence="14 15">M3C6</strain>
    </source>
</reference>
<dbReference type="InterPro" id="IPR003661">
    <property type="entry name" value="HisK_dim/P_dom"/>
</dbReference>
<evidence type="ECO:0000259" key="12">
    <source>
        <dbReference type="PROSITE" id="PS50109"/>
    </source>
</evidence>
<evidence type="ECO:0000313" key="14">
    <source>
        <dbReference type="EMBL" id="MFG1701636.1"/>
    </source>
</evidence>
<dbReference type="Pfam" id="PF02518">
    <property type="entry name" value="HATPase_c"/>
    <property type="match status" value="1"/>
</dbReference>
<evidence type="ECO:0000256" key="11">
    <source>
        <dbReference type="SAM" id="Phobius"/>
    </source>
</evidence>
<dbReference type="SMART" id="SM00388">
    <property type="entry name" value="HisKA"/>
    <property type="match status" value="1"/>
</dbReference>
<evidence type="ECO:0000313" key="15">
    <source>
        <dbReference type="Proteomes" id="UP001603978"/>
    </source>
</evidence>
<evidence type="ECO:0000256" key="9">
    <source>
        <dbReference type="ARBA" id="ARBA00023012"/>
    </source>
</evidence>
<feature type="transmembrane region" description="Helical" evidence="11">
    <location>
        <begin position="12"/>
        <end position="37"/>
    </location>
</feature>
<dbReference type="InterPro" id="IPR005467">
    <property type="entry name" value="His_kinase_dom"/>
</dbReference>
<dbReference type="PANTHER" id="PTHR45436:SF5">
    <property type="entry name" value="SENSOR HISTIDINE KINASE TRCS"/>
    <property type="match status" value="1"/>
</dbReference>
<feature type="domain" description="Histidine kinase" evidence="12">
    <location>
        <begin position="243"/>
        <end position="448"/>
    </location>
</feature>
<dbReference type="SUPFAM" id="SSF47384">
    <property type="entry name" value="Homodimeric domain of signal transducing histidine kinase"/>
    <property type="match status" value="1"/>
</dbReference>
<dbReference type="Proteomes" id="UP001603978">
    <property type="component" value="Unassembled WGS sequence"/>
</dbReference>
<dbReference type="Gene3D" id="1.10.287.130">
    <property type="match status" value="1"/>
</dbReference>
<dbReference type="PANTHER" id="PTHR45436">
    <property type="entry name" value="SENSOR HISTIDINE KINASE YKOH"/>
    <property type="match status" value="1"/>
</dbReference>
<evidence type="ECO:0000256" key="4">
    <source>
        <dbReference type="ARBA" id="ARBA00022553"/>
    </source>
</evidence>
<dbReference type="GO" id="GO:0016301">
    <property type="term" value="F:kinase activity"/>
    <property type="evidence" value="ECO:0007669"/>
    <property type="project" value="UniProtKB-KW"/>
</dbReference>
<dbReference type="EC" id="2.7.13.3" evidence="3"/>
<keyword evidence="10 11" id="KW-0472">Membrane</keyword>
<dbReference type="CDD" id="cd00082">
    <property type="entry name" value="HisKA"/>
    <property type="match status" value="1"/>
</dbReference>
<dbReference type="PROSITE" id="PS50885">
    <property type="entry name" value="HAMP"/>
    <property type="match status" value="1"/>
</dbReference>
<evidence type="ECO:0000259" key="13">
    <source>
        <dbReference type="PROSITE" id="PS50885"/>
    </source>
</evidence>
<organism evidence="14 15">
    <name type="scientific">Nonomuraea marmarensis</name>
    <dbReference type="NCBI Taxonomy" id="3351344"/>
    <lineage>
        <taxon>Bacteria</taxon>
        <taxon>Bacillati</taxon>
        <taxon>Actinomycetota</taxon>
        <taxon>Actinomycetes</taxon>
        <taxon>Streptosporangiales</taxon>
        <taxon>Streptosporangiaceae</taxon>
        <taxon>Nonomuraea</taxon>
    </lineage>
</organism>
<comment type="catalytic activity">
    <reaction evidence="1">
        <text>ATP + protein L-histidine = ADP + protein N-phospho-L-histidine.</text>
        <dbReference type="EC" id="2.7.13.3"/>
    </reaction>
</comment>